<evidence type="ECO:0000313" key="1">
    <source>
        <dbReference type="EMBL" id="CDW18206.1"/>
    </source>
</evidence>
<name>A0A0K2SY51_LEPSM</name>
<dbReference type="EMBL" id="HACA01000846">
    <property type="protein sequence ID" value="CDW18207.1"/>
    <property type="molecule type" value="Transcribed_RNA"/>
</dbReference>
<reference evidence="1" key="1">
    <citation type="submission" date="2014-05" db="EMBL/GenBank/DDBJ databases">
        <authorList>
            <person name="Chronopoulou M."/>
        </authorList>
    </citation>
    <scope>NUCLEOTIDE SEQUENCE</scope>
    <source>
        <tissue evidence="1">Whole organism</tissue>
    </source>
</reference>
<protein>
    <submittedName>
        <fullName evidence="1">SCAN domaincontaining protein 3like [Mesocricetus auratus]</fullName>
    </submittedName>
</protein>
<proteinExistence type="predicted"/>
<sequence length="22" mass="2518">MLRVEYANKLYTISISNNTVTS</sequence>
<dbReference type="AlphaFoldDB" id="A0A0K2SY51"/>
<organism evidence="1">
    <name type="scientific">Lepeophtheirus salmonis</name>
    <name type="common">Salmon louse</name>
    <name type="synonym">Caligus salmonis</name>
    <dbReference type="NCBI Taxonomy" id="72036"/>
    <lineage>
        <taxon>Eukaryota</taxon>
        <taxon>Metazoa</taxon>
        <taxon>Ecdysozoa</taxon>
        <taxon>Arthropoda</taxon>
        <taxon>Crustacea</taxon>
        <taxon>Multicrustacea</taxon>
        <taxon>Hexanauplia</taxon>
        <taxon>Copepoda</taxon>
        <taxon>Siphonostomatoida</taxon>
        <taxon>Caligidae</taxon>
        <taxon>Lepeophtheirus</taxon>
    </lineage>
</organism>
<dbReference type="EMBL" id="HACA01000845">
    <property type="protein sequence ID" value="CDW18206.1"/>
    <property type="molecule type" value="Transcribed_RNA"/>
</dbReference>
<accession>A0A0K2SY51</accession>